<feature type="compositionally biased region" description="Basic residues" evidence="4">
    <location>
        <begin position="962"/>
        <end position="975"/>
    </location>
</feature>
<feature type="region of interest" description="Disordered" evidence="4">
    <location>
        <begin position="653"/>
        <end position="1009"/>
    </location>
</feature>
<dbReference type="SUPFAM" id="SSF109604">
    <property type="entry name" value="HD-domain/PDEase-like"/>
    <property type="match status" value="1"/>
</dbReference>
<evidence type="ECO:0000256" key="2">
    <source>
        <dbReference type="ARBA" id="ARBA00022801"/>
    </source>
</evidence>
<dbReference type="AlphaFoldDB" id="A0A6A6EQ09"/>
<feature type="compositionally biased region" description="Polar residues" evidence="4">
    <location>
        <begin position="813"/>
        <end position="829"/>
    </location>
</feature>
<evidence type="ECO:0000259" key="5">
    <source>
        <dbReference type="PROSITE" id="PS51845"/>
    </source>
</evidence>
<dbReference type="InterPro" id="IPR002073">
    <property type="entry name" value="PDEase_catalytic_dom"/>
</dbReference>
<dbReference type="GO" id="GO:0004114">
    <property type="term" value="F:3',5'-cyclic-nucleotide phosphodiesterase activity"/>
    <property type="evidence" value="ECO:0007669"/>
    <property type="project" value="InterPro"/>
</dbReference>
<dbReference type="OrthoDB" id="546632at2759"/>
<feature type="compositionally biased region" description="Basic and acidic residues" evidence="4">
    <location>
        <begin position="921"/>
        <end position="937"/>
    </location>
</feature>
<name>A0A6A6EQ09_9PEZI</name>
<dbReference type="Pfam" id="PF00233">
    <property type="entry name" value="PDEase_I"/>
    <property type="match status" value="1"/>
</dbReference>
<keyword evidence="2 3" id="KW-0378">Hydrolase</keyword>
<dbReference type="InterPro" id="IPR023174">
    <property type="entry name" value="PDEase_CS"/>
</dbReference>
<evidence type="ECO:0000313" key="6">
    <source>
        <dbReference type="EMBL" id="KAF2192788.1"/>
    </source>
</evidence>
<feature type="region of interest" description="Disordered" evidence="4">
    <location>
        <begin position="105"/>
        <end position="125"/>
    </location>
</feature>
<evidence type="ECO:0000313" key="7">
    <source>
        <dbReference type="Proteomes" id="UP000800200"/>
    </source>
</evidence>
<feature type="compositionally biased region" description="Polar residues" evidence="4">
    <location>
        <begin position="885"/>
        <end position="897"/>
    </location>
</feature>
<dbReference type="Gene3D" id="1.10.1300.10">
    <property type="entry name" value="3'5'-cyclic nucleotide phosphodiesterase, catalytic domain"/>
    <property type="match status" value="1"/>
</dbReference>
<evidence type="ECO:0000256" key="4">
    <source>
        <dbReference type="SAM" id="MobiDB-lite"/>
    </source>
</evidence>
<feature type="compositionally biased region" description="Polar residues" evidence="4">
    <location>
        <begin position="941"/>
        <end position="953"/>
    </location>
</feature>
<protein>
    <recommendedName>
        <fullName evidence="3">Phosphodiesterase</fullName>
        <ecNumber evidence="3">3.1.4.-</ecNumber>
    </recommendedName>
</protein>
<feature type="compositionally biased region" description="Polar residues" evidence="4">
    <location>
        <begin position="732"/>
        <end position="743"/>
    </location>
</feature>
<dbReference type="PROSITE" id="PS00126">
    <property type="entry name" value="PDEASE_I_1"/>
    <property type="match status" value="1"/>
</dbReference>
<sequence>MEHGACNVIYIDRRANDEHVRREPLSNSLAARTSTGSLSPGYFGFGKPPPAEIHTNVEAILSTFNEVHICGSGASCLTKISQLSESNKYNVPTIVLIDIPYDEEQRLKRQSREPRTPSPTSMRTTRIDTTEPEDIYGMHLLMHVSTEIQSRNFSRLVVPVVILSGLDRDWASNSLPSPSVHGSQVLTDTVRLVRYLDAGAVDVLSSPLSKDNVHGLAIHAYRVHKEVSREEAGFLTNRRNRKLSWVGVNDAKPYAYLREAMVSSLMGGICNPETVGDSLDPTDLFINQNRQEVIAATIGSWSFSAHDFTDDELLYGAQLMLKHALQMPELEQWRIPDKDLVVFLLASRTAYNEFVLYHNFRHVTDVLQALFYFLVQIGTLPPYKVGAAHKEASEKPPIAQLLKPFDALTLLISAIGHDVGHPGVNNAFLVALNAPLAQLYNDRSVLESFHCAAYSQILRRYWPRAFSDAAMRKLMINSILATDMGLHFKYMSDLGNLQEKLAHNKGGIDGWSVKVCEEYKDLTCGLLIKCADISNVARKFDTAARWASILTDEFSNQGVMEQELQIPTCLFGGPPKRDDILKLGESQIGFMNIFARPLFEAVSDILPAMRFSVEEILTNNAIWERKIEEEKENKKKRPDLNLGLLSPAFAADPMPSPFSGGPLKPAADVSSSSHVVRSIHSPTKVSSLEESDRRGSTGSYAGAVSSSRRSSTGVDKSSRRSSGAGLSGTRSLPSLENQSQSRRGSGDASLTAILVTQTPNTPDRPAKEASRGSRNRSISPGKRKDTLTKSSPKRAFNKSPGEGEKDAARPVTAPSSARRSQGKSPNSHDASFYRSLRPLGVDPDFDPATNLFPVPHPPSQSHSEVDLSHTANGNLDDSKLHQWDTTRVNADSNLTRSDASRDTSRKSEWWRQMSSRRRTRDLRNGDCDARGQPKEMMLDPTLSNSTSNATSPTLPSPGRGSRTGKLKSFFRRKPRNNNDQEKQLSSFGSSSQLRTPPTSDPGHSLNSDE</sequence>
<dbReference type="InterPro" id="IPR003607">
    <property type="entry name" value="HD/PDEase_dom"/>
</dbReference>
<feature type="domain" description="PDEase" evidence="5">
    <location>
        <begin position="271"/>
        <end position="630"/>
    </location>
</feature>
<dbReference type="CDD" id="cd00077">
    <property type="entry name" value="HDc"/>
    <property type="match status" value="1"/>
</dbReference>
<dbReference type="SMART" id="SM00471">
    <property type="entry name" value="HDc"/>
    <property type="match status" value="1"/>
</dbReference>
<dbReference type="Proteomes" id="UP000800200">
    <property type="component" value="Unassembled WGS sequence"/>
</dbReference>
<feature type="compositionally biased region" description="Polar residues" evidence="4">
    <location>
        <begin position="983"/>
        <end position="997"/>
    </location>
</feature>
<dbReference type="PANTHER" id="PTHR11347">
    <property type="entry name" value="CYCLIC NUCLEOTIDE PHOSPHODIESTERASE"/>
    <property type="match status" value="1"/>
</dbReference>
<feature type="compositionally biased region" description="Basic and acidic residues" evidence="4">
    <location>
        <begin position="105"/>
        <end position="115"/>
    </location>
</feature>
<evidence type="ECO:0000256" key="1">
    <source>
        <dbReference type="ARBA" id="ARBA00022723"/>
    </source>
</evidence>
<feature type="compositionally biased region" description="Basic and acidic residues" evidence="4">
    <location>
        <begin position="898"/>
        <end position="909"/>
    </location>
</feature>
<comment type="similarity">
    <text evidence="3">Belongs to the cyclic nucleotide phosphodiesterase family.</text>
</comment>
<dbReference type="InterPro" id="IPR036971">
    <property type="entry name" value="PDEase_catalytic_dom_sf"/>
</dbReference>
<keyword evidence="1 3" id="KW-0479">Metal-binding</keyword>
<organism evidence="6 7">
    <name type="scientific">Zopfia rhizophila CBS 207.26</name>
    <dbReference type="NCBI Taxonomy" id="1314779"/>
    <lineage>
        <taxon>Eukaryota</taxon>
        <taxon>Fungi</taxon>
        <taxon>Dikarya</taxon>
        <taxon>Ascomycota</taxon>
        <taxon>Pezizomycotina</taxon>
        <taxon>Dothideomycetes</taxon>
        <taxon>Dothideomycetes incertae sedis</taxon>
        <taxon>Zopfiaceae</taxon>
        <taxon>Zopfia</taxon>
    </lineage>
</organism>
<dbReference type="EC" id="3.1.4.-" evidence="3"/>
<feature type="compositionally biased region" description="Low complexity" evidence="4">
    <location>
        <begin position="720"/>
        <end position="731"/>
    </location>
</feature>
<dbReference type="GO" id="GO:0046872">
    <property type="term" value="F:metal ion binding"/>
    <property type="evidence" value="ECO:0007669"/>
    <property type="project" value="UniProtKB-KW"/>
</dbReference>
<feature type="compositionally biased region" description="Low complexity" evidence="4">
    <location>
        <begin position="669"/>
        <end position="681"/>
    </location>
</feature>
<keyword evidence="7" id="KW-1185">Reference proteome</keyword>
<comment type="cofactor">
    <cofactor evidence="3">
        <name>a divalent metal cation</name>
        <dbReference type="ChEBI" id="CHEBI:60240"/>
    </cofactor>
    <text evidence="3">Binds 2 divalent metal cations per subunit. Site 1 may preferentially bind zinc ions, while site 2 has a preference for magnesium and/or manganese ions.</text>
</comment>
<dbReference type="PROSITE" id="PS51845">
    <property type="entry name" value="PDEASE_I_2"/>
    <property type="match status" value="1"/>
</dbReference>
<dbReference type="GO" id="GO:0007165">
    <property type="term" value="P:signal transduction"/>
    <property type="evidence" value="ECO:0007669"/>
    <property type="project" value="InterPro"/>
</dbReference>
<evidence type="ECO:0000256" key="3">
    <source>
        <dbReference type="RuleBase" id="RU363067"/>
    </source>
</evidence>
<reference evidence="6" key="1">
    <citation type="journal article" date="2020" name="Stud. Mycol.">
        <title>101 Dothideomycetes genomes: a test case for predicting lifestyles and emergence of pathogens.</title>
        <authorList>
            <person name="Haridas S."/>
            <person name="Albert R."/>
            <person name="Binder M."/>
            <person name="Bloem J."/>
            <person name="Labutti K."/>
            <person name="Salamov A."/>
            <person name="Andreopoulos B."/>
            <person name="Baker S."/>
            <person name="Barry K."/>
            <person name="Bills G."/>
            <person name="Bluhm B."/>
            <person name="Cannon C."/>
            <person name="Castanera R."/>
            <person name="Culley D."/>
            <person name="Daum C."/>
            <person name="Ezra D."/>
            <person name="Gonzalez J."/>
            <person name="Henrissat B."/>
            <person name="Kuo A."/>
            <person name="Liang C."/>
            <person name="Lipzen A."/>
            <person name="Lutzoni F."/>
            <person name="Magnuson J."/>
            <person name="Mondo S."/>
            <person name="Nolan M."/>
            <person name="Ohm R."/>
            <person name="Pangilinan J."/>
            <person name="Park H.-J."/>
            <person name="Ramirez L."/>
            <person name="Alfaro M."/>
            <person name="Sun H."/>
            <person name="Tritt A."/>
            <person name="Yoshinaga Y."/>
            <person name="Zwiers L.-H."/>
            <person name="Turgeon B."/>
            <person name="Goodwin S."/>
            <person name="Spatafora J."/>
            <person name="Crous P."/>
            <person name="Grigoriev I."/>
        </authorList>
    </citation>
    <scope>NUCLEOTIDE SEQUENCE</scope>
    <source>
        <strain evidence="6">CBS 207.26</strain>
    </source>
</reference>
<dbReference type="EMBL" id="ML994615">
    <property type="protein sequence ID" value="KAF2192788.1"/>
    <property type="molecule type" value="Genomic_DNA"/>
</dbReference>
<feature type="compositionally biased region" description="Polar residues" evidence="4">
    <location>
        <begin position="696"/>
        <end position="715"/>
    </location>
</feature>
<proteinExistence type="inferred from homology"/>
<accession>A0A6A6EQ09</accession>
<gene>
    <name evidence="6" type="ORF">K469DRAFT_554068</name>
</gene>